<dbReference type="AlphaFoldDB" id="W6S3S1"/>
<name>W6S3S1_9HYPH</name>
<evidence type="ECO:0000313" key="1">
    <source>
        <dbReference type="EMBL" id="CDM60966.1"/>
    </source>
</evidence>
<keyword evidence="2" id="KW-1185">Reference proteome</keyword>
<dbReference type="HOGENOM" id="CLU_2181838_0_0_5"/>
<protein>
    <submittedName>
        <fullName evidence="1">Uncharacterized protein</fullName>
    </submittedName>
</protein>
<geneLocation type="plasmid" evidence="1 2">
    <name>pLPU83c</name>
</geneLocation>
<dbReference type="EMBL" id="HG916854">
    <property type="protein sequence ID" value="CDM60966.1"/>
    <property type="molecule type" value="Genomic_DNA"/>
</dbReference>
<reference evidence="1" key="1">
    <citation type="submission" date="2013-11" db="EMBL/GenBank/DDBJ databases">
        <title>Draft genome sequence of the broad-host-range Rhizobium sp. LPU83 strain, a member of the low-genetic diversity Oregon-like Rhizobium sp. group.</title>
        <authorList>
            <person name="Wibberg D."/>
            <person name="Puehler A."/>
            <person name="Schlueter A."/>
        </authorList>
    </citation>
    <scope>NUCLEOTIDE SEQUENCE [LARGE SCALE GENOMIC DNA]</scope>
    <source>
        <strain evidence="1">LPU83</strain>
        <plasmid evidence="1">pLPU83c</plasmid>
    </source>
</reference>
<evidence type="ECO:0000313" key="2">
    <source>
        <dbReference type="Proteomes" id="UP000019443"/>
    </source>
</evidence>
<dbReference type="Proteomes" id="UP000019443">
    <property type="component" value="Plasmid pLPU83c"/>
</dbReference>
<dbReference type="PATRIC" id="fig|348824.6.peg.5134"/>
<dbReference type="KEGG" id="rhl:LPU83_pLPU83c_0404"/>
<gene>
    <name evidence="1" type="ORF">LPU83_pLPU83c_0404</name>
</gene>
<accession>W6S3S1</accession>
<keyword evidence="1" id="KW-0614">Plasmid</keyword>
<organism evidence="1 2">
    <name type="scientific">Rhizobium favelukesii</name>
    <dbReference type="NCBI Taxonomy" id="348824"/>
    <lineage>
        <taxon>Bacteria</taxon>
        <taxon>Pseudomonadati</taxon>
        <taxon>Pseudomonadota</taxon>
        <taxon>Alphaproteobacteria</taxon>
        <taxon>Hyphomicrobiales</taxon>
        <taxon>Rhizobiaceae</taxon>
        <taxon>Rhizobium/Agrobacterium group</taxon>
        <taxon>Rhizobium</taxon>
    </lineage>
</organism>
<proteinExistence type="predicted"/>
<sequence>MANSSGNIVISLQTLLLRQPFLVGGRTALSLHGFSHYLRREEKQIHHYGPEPAPSWLNKLPLEARFVYHNSDALFRNEPTTFGTTSLAWNVKDKSQINADPIVGAAPST</sequence>